<name>A0A6M3X5F5_9ZZZZ</name>
<protein>
    <submittedName>
        <fullName evidence="1">Uncharacterized protein</fullName>
    </submittedName>
</protein>
<accession>A0A6M3X5F5</accession>
<reference evidence="1" key="1">
    <citation type="submission" date="2020-03" db="EMBL/GenBank/DDBJ databases">
        <title>The deep terrestrial virosphere.</title>
        <authorList>
            <person name="Holmfeldt K."/>
            <person name="Nilsson E."/>
            <person name="Simone D."/>
            <person name="Lopez-Fernandez M."/>
            <person name="Wu X."/>
            <person name="de Brujin I."/>
            <person name="Lundin D."/>
            <person name="Andersson A."/>
            <person name="Bertilsson S."/>
            <person name="Dopson M."/>
        </authorList>
    </citation>
    <scope>NUCLEOTIDE SEQUENCE</scope>
    <source>
        <strain evidence="1">MM171B02517</strain>
    </source>
</reference>
<gene>
    <name evidence="1" type="ORF">MM171B02517_0007</name>
</gene>
<proteinExistence type="predicted"/>
<organism evidence="1">
    <name type="scientific">viral metagenome</name>
    <dbReference type="NCBI Taxonomy" id="1070528"/>
    <lineage>
        <taxon>unclassified sequences</taxon>
        <taxon>metagenomes</taxon>
        <taxon>organismal metagenomes</taxon>
    </lineage>
</organism>
<sequence length="112" mass="13602">MIEENEETEEIMRRAWKDQGDLWHPETFNNKFPTKRQKRMKTFDGRSIELPEGIRRNKIGWILRNSCTDINYRTTVPELTVQELEFCLEHEKRVTGKKQLRSELRRRKPKCP</sequence>
<evidence type="ECO:0000313" key="1">
    <source>
        <dbReference type="EMBL" id="QJH93020.1"/>
    </source>
</evidence>
<dbReference type="EMBL" id="MT143939">
    <property type="protein sequence ID" value="QJH93020.1"/>
    <property type="molecule type" value="Genomic_DNA"/>
</dbReference>
<dbReference type="AlphaFoldDB" id="A0A6M3X5F5"/>